<dbReference type="AlphaFoldDB" id="A0A0F9TMA0"/>
<evidence type="ECO:0000313" key="1">
    <source>
        <dbReference type="EMBL" id="KKN42548.1"/>
    </source>
</evidence>
<protein>
    <submittedName>
        <fullName evidence="1">Uncharacterized protein</fullName>
    </submittedName>
</protein>
<organism evidence="1">
    <name type="scientific">marine sediment metagenome</name>
    <dbReference type="NCBI Taxonomy" id="412755"/>
    <lineage>
        <taxon>unclassified sequences</taxon>
        <taxon>metagenomes</taxon>
        <taxon>ecological metagenomes</taxon>
    </lineage>
</organism>
<sequence>MEKGRSLEDGYHKWVCIDHSHPHIFKDGKCLGCGKIEKEPNYSGENILAPMYDAMVGFINLVRVMVEFNKKWGIYYERE</sequence>
<comment type="caution">
    <text evidence="1">The sequence shown here is derived from an EMBL/GenBank/DDBJ whole genome shotgun (WGS) entry which is preliminary data.</text>
</comment>
<name>A0A0F9TMA0_9ZZZZ</name>
<proteinExistence type="predicted"/>
<gene>
    <name evidence="1" type="ORF">LCGC14_0712340</name>
</gene>
<reference evidence="1" key="1">
    <citation type="journal article" date="2015" name="Nature">
        <title>Complex archaea that bridge the gap between prokaryotes and eukaryotes.</title>
        <authorList>
            <person name="Spang A."/>
            <person name="Saw J.H."/>
            <person name="Jorgensen S.L."/>
            <person name="Zaremba-Niedzwiedzka K."/>
            <person name="Martijn J."/>
            <person name="Lind A.E."/>
            <person name="van Eijk R."/>
            <person name="Schleper C."/>
            <person name="Guy L."/>
            <person name="Ettema T.J."/>
        </authorList>
    </citation>
    <scope>NUCLEOTIDE SEQUENCE</scope>
</reference>
<accession>A0A0F9TMA0</accession>
<dbReference type="EMBL" id="LAZR01001574">
    <property type="protein sequence ID" value="KKN42548.1"/>
    <property type="molecule type" value="Genomic_DNA"/>
</dbReference>